<sequence>MMDHYFSHTLSLSISLGECERNPHTSPALAFLVPLPRQPLETSTSPLREVESVVLTRPVTPQASPSGQFLLPWPCSVVNVGPMQKKCDV</sequence>
<dbReference type="AlphaFoldDB" id="A0A317WKI0"/>
<proteinExistence type="predicted"/>
<accession>A0A317WKI0</accession>
<dbReference type="VEuPathDB" id="FungiDB:BO70DRAFT_360715"/>
<protein>
    <submittedName>
        <fullName evidence="1">Uncharacterized protein</fullName>
    </submittedName>
</protein>
<keyword evidence="2" id="KW-1185">Reference proteome</keyword>
<dbReference type="GeneID" id="37065091"/>
<gene>
    <name evidence="1" type="ORF">BO70DRAFT_360715</name>
</gene>
<comment type="caution">
    <text evidence="1">The sequence shown here is derived from an EMBL/GenBank/DDBJ whole genome shotgun (WGS) entry which is preliminary data.</text>
</comment>
<organism evidence="1 2">
    <name type="scientific">Aspergillus heteromorphus CBS 117.55</name>
    <dbReference type="NCBI Taxonomy" id="1448321"/>
    <lineage>
        <taxon>Eukaryota</taxon>
        <taxon>Fungi</taxon>
        <taxon>Dikarya</taxon>
        <taxon>Ascomycota</taxon>
        <taxon>Pezizomycotina</taxon>
        <taxon>Eurotiomycetes</taxon>
        <taxon>Eurotiomycetidae</taxon>
        <taxon>Eurotiales</taxon>
        <taxon>Aspergillaceae</taxon>
        <taxon>Aspergillus</taxon>
        <taxon>Aspergillus subgen. Circumdati</taxon>
    </lineage>
</organism>
<reference evidence="1 2" key="1">
    <citation type="submission" date="2016-12" db="EMBL/GenBank/DDBJ databases">
        <title>The genomes of Aspergillus section Nigri reveals drivers in fungal speciation.</title>
        <authorList>
            <consortium name="DOE Joint Genome Institute"/>
            <person name="Vesth T.C."/>
            <person name="Nybo J."/>
            <person name="Theobald S."/>
            <person name="Brandl J."/>
            <person name="Frisvad J.C."/>
            <person name="Nielsen K.F."/>
            <person name="Lyhne E.K."/>
            <person name="Kogle M.E."/>
            <person name="Kuo A."/>
            <person name="Riley R."/>
            <person name="Clum A."/>
            <person name="Nolan M."/>
            <person name="Lipzen A."/>
            <person name="Salamov A."/>
            <person name="Henrissat B."/>
            <person name="Wiebenga A."/>
            <person name="De Vries R.P."/>
            <person name="Grigoriev I.V."/>
            <person name="Mortensen U.H."/>
            <person name="Andersen M.R."/>
            <person name="Baker S.E."/>
        </authorList>
    </citation>
    <scope>NUCLEOTIDE SEQUENCE [LARGE SCALE GENOMIC DNA]</scope>
    <source>
        <strain evidence="1 2">CBS 117.55</strain>
    </source>
</reference>
<dbReference type="RefSeq" id="XP_025401218.1">
    <property type="nucleotide sequence ID" value="XM_025542854.1"/>
</dbReference>
<evidence type="ECO:0000313" key="1">
    <source>
        <dbReference type="EMBL" id="PWY86986.1"/>
    </source>
</evidence>
<name>A0A317WKI0_9EURO</name>
<evidence type="ECO:0000313" key="2">
    <source>
        <dbReference type="Proteomes" id="UP000247233"/>
    </source>
</evidence>
<dbReference type="Proteomes" id="UP000247233">
    <property type="component" value="Unassembled WGS sequence"/>
</dbReference>
<feature type="non-terminal residue" evidence="1">
    <location>
        <position position="89"/>
    </location>
</feature>
<dbReference type="EMBL" id="MSFL01000007">
    <property type="protein sequence ID" value="PWY86986.1"/>
    <property type="molecule type" value="Genomic_DNA"/>
</dbReference>